<gene>
    <name evidence="1" type="ORF">N482_21020</name>
</gene>
<evidence type="ECO:0000313" key="2">
    <source>
        <dbReference type="Proteomes" id="UP000076587"/>
    </source>
</evidence>
<protein>
    <recommendedName>
        <fullName evidence="3">N-acetyltransferase domain-containing protein</fullName>
    </recommendedName>
</protein>
<dbReference type="PATRIC" id="fig|1365253.3.peg.5167"/>
<dbReference type="SUPFAM" id="SSF55729">
    <property type="entry name" value="Acyl-CoA N-acyltransferases (Nat)"/>
    <property type="match status" value="1"/>
</dbReference>
<sequence length="56" mass="6241">MLHTISKIDSEKQIAYLESTNARNISFYESFGFKVLGEVSAGDSPAIYPMLRQAKS</sequence>
<organism evidence="1 2">
    <name type="scientific">Pseudoalteromonas luteoviolacea NCIMB 1942</name>
    <dbReference type="NCBI Taxonomy" id="1365253"/>
    <lineage>
        <taxon>Bacteria</taxon>
        <taxon>Pseudomonadati</taxon>
        <taxon>Pseudomonadota</taxon>
        <taxon>Gammaproteobacteria</taxon>
        <taxon>Alteromonadales</taxon>
        <taxon>Pseudoalteromonadaceae</taxon>
        <taxon>Pseudoalteromonas</taxon>
    </lineage>
</organism>
<dbReference type="InterPro" id="IPR016181">
    <property type="entry name" value="Acyl_CoA_acyltransferase"/>
</dbReference>
<evidence type="ECO:0000313" key="1">
    <source>
        <dbReference type="EMBL" id="KZN40613.1"/>
    </source>
</evidence>
<accession>A0A166XMW5</accession>
<proteinExistence type="predicted"/>
<dbReference type="AlphaFoldDB" id="A0A166XMW5"/>
<comment type="caution">
    <text evidence="1">The sequence shown here is derived from an EMBL/GenBank/DDBJ whole genome shotgun (WGS) entry which is preliminary data.</text>
</comment>
<dbReference type="Gene3D" id="3.40.630.30">
    <property type="match status" value="1"/>
</dbReference>
<reference evidence="1 2" key="1">
    <citation type="submission" date="2013-07" db="EMBL/GenBank/DDBJ databases">
        <title>Comparative Genomic and Metabolomic Analysis of Twelve Strains of Pseudoalteromonas luteoviolacea.</title>
        <authorList>
            <person name="Vynne N.G."/>
            <person name="Mansson M."/>
            <person name="Gram L."/>
        </authorList>
    </citation>
    <scope>NUCLEOTIDE SEQUENCE [LARGE SCALE GENOMIC DNA]</scope>
    <source>
        <strain evidence="1 2">NCIMB 1942</strain>
    </source>
</reference>
<name>A0A166XMW5_9GAMM</name>
<dbReference type="Proteomes" id="UP000076587">
    <property type="component" value="Unassembled WGS sequence"/>
</dbReference>
<dbReference type="EMBL" id="AUXT01000221">
    <property type="protein sequence ID" value="KZN40613.1"/>
    <property type="molecule type" value="Genomic_DNA"/>
</dbReference>
<evidence type="ECO:0008006" key="3">
    <source>
        <dbReference type="Google" id="ProtNLM"/>
    </source>
</evidence>